<protein>
    <submittedName>
        <fullName evidence="2">Uncharacterized protein</fullName>
    </submittedName>
</protein>
<accession>A0A1B6F1L4</accession>
<dbReference type="EMBL" id="GECZ01007310">
    <property type="protein sequence ID" value="JAS62459.1"/>
    <property type="molecule type" value="Transcribed_RNA"/>
</dbReference>
<keyword evidence="1" id="KW-0472">Membrane</keyword>
<proteinExistence type="predicted"/>
<evidence type="ECO:0000313" key="3">
    <source>
        <dbReference type="EMBL" id="JAS61803.1"/>
    </source>
</evidence>
<reference evidence="2" key="1">
    <citation type="submission" date="2015-11" db="EMBL/GenBank/DDBJ databases">
        <title>De novo transcriptome assembly of four potential Pierce s Disease insect vectors from Arizona vineyards.</title>
        <authorList>
            <person name="Tassone E.E."/>
        </authorList>
    </citation>
    <scope>NUCLEOTIDE SEQUENCE</scope>
</reference>
<gene>
    <name evidence="2" type="ORF">g.43695</name>
    <name evidence="3" type="ORF">g.43696</name>
    <name evidence="4" type="ORF">g.43697</name>
</gene>
<keyword evidence="1" id="KW-0812">Transmembrane</keyword>
<name>A0A1B6F1L4_9HEMI</name>
<sequence length="121" mass="13796">MTKACLSLSQSPIKAKRQELFRTFGILTAVSIYISEAILHLYKIYPLTCNGEIHRRNTRSANNFNLPLHRTTVYSKKLSYAGANIFNLLPAKVKNGPADGLRKRIQQWLAKDPVYSLEEFI</sequence>
<dbReference type="AlphaFoldDB" id="A0A1B6F1L4"/>
<organism evidence="2">
    <name type="scientific">Cuerna arida</name>
    <dbReference type="NCBI Taxonomy" id="1464854"/>
    <lineage>
        <taxon>Eukaryota</taxon>
        <taxon>Metazoa</taxon>
        <taxon>Ecdysozoa</taxon>
        <taxon>Arthropoda</taxon>
        <taxon>Hexapoda</taxon>
        <taxon>Insecta</taxon>
        <taxon>Pterygota</taxon>
        <taxon>Neoptera</taxon>
        <taxon>Paraneoptera</taxon>
        <taxon>Hemiptera</taxon>
        <taxon>Auchenorrhyncha</taxon>
        <taxon>Membracoidea</taxon>
        <taxon>Cicadellidae</taxon>
        <taxon>Cicadellinae</taxon>
        <taxon>Proconiini</taxon>
        <taxon>Cuerna</taxon>
    </lineage>
</organism>
<keyword evidence="1" id="KW-1133">Transmembrane helix</keyword>
<evidence type="ECO:0000313" key="2">
    <source>
        <dbReference type="EMBL" id="JAS44085.1"/>
    </source>
</evidence>
<evidence type="ECO:0000256" key="1">
    <source>
        <dbReference type="SAM" id="Phobius"/>
    </source>
</evidence>
<dbReference type="EMBL" id="GECZ01007966">
    <property type="protein sequence ID" value="JAS61803.1"/>
    <property type="molecule type" value="Transcribed_RNA"/>
</dbReference>
<dbReference type="EMBL" id="GECZ01025684">
    <property type="protein sequence ID" value="JAS44085.1"/>
    <property type="molecule type" value="Transcribed_RNA"/>
</dbReference>
<evidence type="ECO:0000313" key="4">
    <source>
        <dbReference type="EMBL" id="JAS62459.1"/>
    </source>
</evidence>
<feature type="transmembrane region" description="Helical" evidence="1">
    <location>
        <begin position="20"/>
        <end position="42"/>
    </location>
</feature>